<protein>
    <recommendedName>
        <fullName evidence="1">Calcineurin-like phosphoesterase domain-containing protein</fullName>
    </recommendedName>
</protein>
<dbReference type="AlphaFoldDB" id="X1GN63"/>
<evidence type="ECO:0000313" key="2">
    <source>
        <dbReference type="EMBL" id="GAH46305.1"/>
    </source>
</evidence>
<name>X1GN63_9ZZZZ</name>
<accession>X1GN63</accession>
<feature type="domain" description="Calcineurin-like phosphoesterase" evidence="1">
    <location>
        <begin position="8"/>
        <end position="51"/>
    </location>
</feature>
<evidence type="ECO:0000259" key="1">
    <source>
        <dbReference type="Pfam" id="PF12850"/>
    </source>
</evidence>
<dbReference type="InterPro" id="IPR024654">
    <property type="entry name" value="Calcineurin-like_PHP_lpxH"/>
</dbReference>
<dbReference type="Pfam" id="PF12850">
    <property type="entry name" value="Metallophos_2"/>
    <property type="match status" value="1"/>
</dbReference>
<dbReference type="SUPFAM" id="SSF56300">
    <property type="entry name" value="Metallo-dependent phosphatases"/>
    <property type="match status" value="1"/>
</dbReference>
<feature type="non-terminal residue" evidence="2">
    <location>
        <position position="1"/>
    </location>
</feature>
<gene>
    <name evidence="2" type="ORF">S03H2_17354</name>
</gene>
<dbReference type="EMBL" id="BARU01008943">
    <property type="protein sequence ID" value="GAH46305.1"/>
    <property type="molecule type" value="Genomic_DNA"/>
</dbReference>
<reference evidence="2" key="1">
    <citation type="journal article" date="2014" name="Front. Microbiol.">
        <title>High frequency of phylogenetically diverse reductive dehalogenase-homologous genes in deep subseafloor sedimentary metagenomes.</title>
        <authorList>
            <person name="Kawai M."/>
            <person name="Futagami T."/>
            <person name="Toyoda A."/>
            <person name="Takaki Y."/>
            <person name="Nishi S."/>
            <person name="Hori S."/>
            <person name="Arai W."/>
            <person name="Tsubouchi T."/>
            <person name="Morono Y."/>
            <person name="Uchiyama I."/>
            <person name="Ito T."/>
            <person name="Fujiyama A."/>
            <person name="Inagaki F."/>
            <person name="Takami H."/>
        </authorList>
    </citation>
    <scope>NUCLEOTIDE SEQUENCE</scope>
    <source>
        <strain evidence="2">Expedition CK06-06</strain>
    </source>
</reference>
<dbReference type="Gene3D" id="3.60.21.10">
    <property type="match status" value="1"/>
</dbReference>
<sequence>VIHVLPDSLEEFTKKHSLQILIFGHTHQPLIKGTDFKVLLLNPGSPTKPKAPIERPGFKKPVARPTVITLNIDENDILSTFIITLKI</sequence>
<dbReference type="InterPro" id="IPR029052">
    <property type="entry name" value="Metallo-depent_PP-like"/>
</dbReference>
<comment type="caution">
    <text evidence="2">The sequence shown here is derived from an EMBL/GenBank/DDBJ whole genome shotgun (WGS) entry which is preliminary data.</text>
</comment>
<proteinExistence type="predicted"/>
<organism evidence="2">
    <name type="scientific">marine sediment metagenome</name>
    <dbReference type="NCBI Taxonomy" id="412755"/>
    <lineage>
        <taxon>unclassified sequences</taxon>
        <taxon>metagenomes</taxon>
        <taxon>ecological metagenomes</taxon>
    </lineage>
</organism>